<dbReference type="GO" id="GO:0050660">
    <property type="term" value="F:flavin adenine dinucleotide binding"/>
    <property type="evidence" value="ECO:0007669"/>
    <property type="project" value="InterPro"/>
</dbReference>
<evidence type="ECO:0000256" key="2">
    <source>
        <dbReference type="ARBA" id="ARBA00022827"/>
    </source>
</evidence>
<evidence type="ECO:0000259" key="4">
    <source>
        <dbReference type="Pfam" id="PF02771"/>
    </source>
</evidence>
<evidence type="ECO:0000256" key="3">
    <source>
        <dbReference type="ARBA" id="ARBA00023002"/>
    </source>
</evidence>
<dbReference type="SUPFAM" id="SSF56645">
    <property type="entry name" value="Acyl-CoA dehydrogenase NM domain-like"/>
    <property type="match status" value="1"/>
</dbReference>
<keyword evidence="1" id="KW-0285">Flavoprotein</keyword>
<dbReference type="InterPro" id="IPR037069">
    <property type="entry name" value="AcylCoA_DH/ox_N_sf"/>
</dbReference>
<protein>
    <submittedName>
        <fullName evidence="5">Acyl-CoA dehydrogenase</fullName>
    </submittedName>
</protein>
<dbReference type="PANTHER" id="PTHR43884">
    <property type="entry name" value="ACYL-COA DEHYDROGENASE"/>
    <property type="match status" value="1"/>
</dbReference>
<feature type="non-terminal residue" evidence="5">
    <location>
        <position position="186"/>
    </location>
</feature>
<dbReference type="Proteomes" id="UP000325576">
    <property type="component" value="Unassembled WGS sequence"/>
</dbReference>
<dbReference type="EMBL" id="MRBO01000451">
    <property type="protein sequence ID" value="KAB2584273.1"/>
    <property type="molecule type" value="Genomic_DNA"/>
</dbReference>
<dbReference type="InterPro" id="IPR009100">
    <property type="entry name" value="AcylCoA_DH/oxidase_NM_dom_sf"/>
</dbReference>
<dbReference type="Gene3D" id="1.10.540.10">
    <property type="entry name" value="Acyl-CoA dehydrogenase/oxidase, N-terminal domain"/>
    <property type="match status" value="1"/>
</dbReference>
<feature type="domain" description="Acyl-CoA dehydrogenase/oxidase N-terminal" evidence="4">
    <location>
        <begin position="7"/>
        <end position="117"/>
    </location>
</feature>
<keyword evidence="3" id="KW-0560">Oxidoreductase</keyword>
<comment type="caution">
    <text evidence="5">The sequence shown here is derived from an EMBL/GenBank/DDBJ whole genome shotgun (WGS) entry which is preliminary data.</text>
</comment>
<dbReference type="Pfam" id="PF02771">
    <property type="entry name" value="Acyl-CoA_dh_N"/>
    <property type="match status" value="1"/>
</dbReference>
<accession>A0A5N5E2K6</accession>
<keyword evidence="2" id="KW-0274">FAD</keyword>
<evidence type="ECO:0000256" key="1">
    <source>
        <dbReference type="ARBA" id="ARBA00022630"/>
    </source>
</evidence>
<evidence type="ECO:0000313" key="5">
    <source>
        <dbReference type="EMBL" id="KAB2584273.1"/>
    </source>
</evidence>
<sequence>MNFELDDEQTMLRDTTRELLSRSYDAEKRNATSATDEGWNASVWKQFAELGLLGLPFAEADGGMGAGPVETMVVMTELGRTLAPEPYLGGVLIPGGLIAAIGSADQRARLLPALSDGATLSAFAHTEPGTRWPVATVTTAASKAGSGWTITGVKNPVLQGDSAHVVIVSATLPGGGTGLFLVDAEG</sequence>
<organism evidence="5 6">
    <name type="scientific">Rhodococcus erythropolis</name>
    <name type="common">Arthrobacter picolinophilus</name>
    <dbReference type="NCBI Taxonomy" id="1833"/>
    <lineage>
        <taxon>Bacteria</taxon>
        <taxon>Bacillati</taxon>
        <taxon>Actinomycetota</taxon>
        <taxon>Actinomycetes</taxon>
        <taxon>Mycobacteriales</taxon>
        <taxon>Nocardiaceae</taxon>
        <taxon>Rhodococcus</taxon>
        <taxon>Rhodococcus erythropolis group</taxon>
    </lineage>
</organism>
<dbReference type="InterPro" id="IPR046373">
    <property type="entry name" value="Acyl-CoA_Oxase/DH_mid-dom_sf"/>
</dbReference>
<dbReference type="AlphaFoldDB" id="A0A5N5E2K6"/>
<dbReference type="GO" id="GO:0003995">
    <property type="term" value="F:acyl-CoA dehydrogenase activity"/>
    <property type="evidence" value="ECO:0007669"/>
    <property type="project" value="TreeGrafter"/>
</dbReference>
<evidence type="ECO:0000313" key="6">
    <source>
        <dbReference type="Proteomes" id="UP000325576"/>
    </source>
</evidence>
<reference evidence="5 6" key="1">
    <citation type="journal article" date="2017" name="Poromechanics V (2013)">
        <title>Genomic Characterization of the Arsenic-Tolerant Actinobacterium, &lt;i&gt;Rhodococcus erythropolis&lt;/i&gt; S43.</title>
        <authorList>
            <person name="Retamal-Morales G."/>
            <person name="Mehnert M."/>
            <person name="Schwabe R."/>
            <person name="Tischler D."/>
            <person name="Schloemann M."/>
            <person name="Levican G.J."/>
        </authorList>
    </citation>
    <scope>NUCLEOTIDE SEQUENCE [LARGE SCALE GENOMIC DNA]</scope>
    <source>
        <strain evidence="5 6">S43</strain>
    </source>
</reference>
<proteinExistence type="predicted"/>
<dbReference type="Gene3D" id="2.40.110.10">
    <property type="entry name" value="Butyryl-CoA Dehydrogenase, subunit A, domain 2"/>
    <property type="match status" value="1"/>
</dbReference>
<dbReference type="InterPro" id="IPR013786">
    <property type="entry name" value="AcylCoA_DH/ox_N"/>
</dbReference>
<name>A0A5N5E2K6_RHOER</name>
<dbReference type="PANTHER" id="PTHR43884:SF20">
    <property type="entry name" value="ACYL-COA DEHYDROGENASE FADE28"/>
    <property type="match status" value="1"/>
</dbReference>
<gene>
    <name evidence="5" type="ORF">BS297_16370</name>
</gene>